<feature type="chain" id="PRO_5030685696" description="DUF1579 domain-containing protein" evidence="1">
    <location>
        <begin position="22"/>
        <end position="164"/>
    </location>
</feature>
<keyword evidence="3" id="KW-1185">Reference proteome</keyword>
<evidence type="ECO:0000313" key="3">
    <source>
        <dbReference type="Proteomes" id="UP000450012"/>
    </source>
</evidence>
<evidence type="ECO:0008006" key="4">
    <source>
        <dbReference type="Google" id="ProtNLM"/>
    </source>
</evidence>
<evidence type="ECO:0000256" key="1">
    <source>
        <dbReference type="SAM" id="SignalP"/>
    </source>
</evidence>
<dbReference type="RefSeq" id="WP_161012477.1">
    <property type="nucleotide sequence ID" value="NZ_WWCK01000001.1"/>
</dbReference>
<keyword evidence="1" id="KW-0732">Signal</keyword>
<comment type="caution">
    <text evidence="2">The sequence shown here is derived from an EMBL/GenBank/DDBJ whole genome shotgun (WGS) entry which is preliminary data.</text>
</comment>
<sequence length="164" mass="18612">MRPLLTLPLLPLLLSSIAVQAAPAEALKPMAFLAGHCWKGEFPGSKQTDEHCFQWAQDGHSLRDVHTVRTPGKPDYVGETIYYYDWSAKVVSYLYVENSGGYSRGTMKPATDGLEFPETNYIANGLTLPYRVKWTVSTDSYEAFSEMYVKDKWVTQFKMTLKKQ</sequence>
<gene>
    <name evidence="2" type="ORF">GTP45_03535</name>
</gene>
<protein>
    <recommendedName>
        <fullName evidence="4">DUF1579 domain-containing protein</fullName>
    </recommendedName>
</protein>
<dbReference type="EMBL" id="WWCK01000001">
    <property type="protein sequence ID" value="MYM65908.1"/>
    <property type="molecule type" value="Genomic_DNA"/>
</dbReference>
<feature type="signal peptide" evidence="1">
    <location>
        <begin position="1"/>
        <end position="21"/>
    </location>
</feature>
<name>A0A7X4GLZ4_9BURK</name>
<evidence type="ECO:0000313" key="2">
    <source>
        <dbReference type="EMBL" id="MYM65908.1"/>
    </source>
</evidence>
<dbReference type="Proteomes" id="UP000450012">
    <property type="component" value="Unassembled WGS sequence"/>
</dbReference>
<proteinExistence type="predicted"/>
<reference evidence="2 3" key="1">
    <citation type="submission" date="2019-12" db="EMBL/GenBank/DDBJ databases">
        <title>Novel species isolated from a subtropical stream in China.</title>
        <authorList>
            <person name="Lu H."/>
        </authorList>
    </citation>
    <scope>NUCLEOTIDE SEQUENCE [LARGE SCALE GENOMIC DNA]</scope>
    <source>
        <strain evidence="2 3">FT55W</strain>
    </source>
</reference>
<dbReference type="AlphaFoldDB" id="A0A7X4GLZ4"/>
<accession>A0A7X4GLZ4</accession>
<organism evidence="2 3">
    <name type="scientific">Duganella rivi</name>
    <dbReference type="NCBI Taxonomy" id="2666083"/>
    <lineage>
        <taxon>Bacteria</taxon>
        <taxon>Pseudomonadati</taxon>
        <taxon>Pseudomonadota</taxon>
        <taxon>Betaproteobacteria</taxon>
        <taxon>Burkholderiales</taxon>
        <taxon>Oxalobacteraceae</taxon>
        <taxon>Telluria group</taxon>
        <taxon>Duganella</taxon>
    </lineage>
</organism>